<keyword evidence="1" id="KW-0732">Signal</keyword>
<evidence type="ECO:0000313" key="2">
    <source>
        <dbReference type="EMBL" id="MEN9061755.1"/>
    </source>
</evidence>
<sequence length="55" mass="5617">MHRGLTMAALAAVMALAACGGRSPVSIVEACTSGATYPKCQNARLVQIAVEAAQR</sequence>
<dbReference type="PROSITE" id="PS51257">
    <property type="entry name" value="PROKAR_LIPOPROTEIN"/>
    <property type="match status" value="1"/>
</dbReference>
<feature type="chain" id="PRO_5043409941" description="Lipoprotein" evidence="1">
    <location>
        <begin position="18"/>
        <end position="55"/>
    </location>
</feature>
<organism evidence="2 3">
    <name type="scientific">Ponticoccus litoralis</name>
    <dbReference type="NCBI Taxonomy" id="422297"/>
    <lineage>
        <taxon>Bacteria</taxon>
        <taxon>Pseudomonadati</taxon>
        <taxon>Pseudomonadota</taxon>
        <taxon>Alphaproteobacteria</taxon>
        <taxon>Rhodobacterales</taxon>
        <taxon>Roseobacteraceae</taxon>
        <taxon>Ponticoccus</taxon>
    </lineage>
</organism>
<name>A0AAW9SRN7_9RHOB</name>
<comment type="caution">
    <text evidence="2">The sequence shown here is derived from an EMBL/GenBank/DDBJ whole genome shotgun (WGS) entry which is preliminary data.</text>
</comment>
<keyword evidence="3" id="KW-1185">Reference proteome</keyword>
<evidence type="ECO:0000313" key="3">
    <source>
        <dbReference type="Proteomes" id="UP001428774"/>
    </source>
</evidence>
<dbReference type="Proteomes" id="UP001428774">
    <property type="component" value="Unassembled WGS sequence"/>
</dbReference>
<reference evidence="2 3" key="1">
    <citation type="submission" date="2024-05" db="EMBL/GenBank/DDBJ databases">
        <title>Genome sequence of Ponticoccus litoralis KCCM 90028.</title>
        <authorList>
            <person name="Kim J.M."/>
            <person name="Lee J.K."/>
            <person name="Choi B.J."/>
            <person name="Bayburt H."/>
            <person name="Baek J.H."/>
            <person name="Jeon C.O."/>
        </authorList>
    </citation>
    <scope>NUCLEOTIDE SEQUENCE [LARGE SCALE GENOMIC DNA]</scope>
    <source>
        <strain evidence="2 3">KCCM 90028</strain>
    </source>
</reference>
<dbReference type="AlphaFoldDB" id="A0AAW9SRN7"/>
<evidence type="ECO:0000256" key="1">
    <source>
        <dbReference type="SAM" id="SignalP"/>
    </source>
</evidence>
<feature type="signal peptide" evidence="1">
    <location>
        <begin position="1"/>
        <end position="17"/>
    </location>
</feature>
<dbReference type="RefSeq" id="WP_347166799.1">
    <property type="nucleotide sequence ID" value="NZ_JBDNCH010000002.1"/>
</dbReference>
<dbReference type="EMBL" id="JBDNCH010000002">
    <property type="protein sequence ID" value="MEN9061755.1"/>
    <property type="molecule type" value="Genomic_DNA"/>
</dbReference>
<evidence type="ECO:0008006" key="4">
    <source>
        <dbReference type="Google" id="ProtNLM"/>
    </source>
</evidence>
<proteinExistence type="predicted"/>
<gene>
    <name evidence="2" type="ORF">ABFB10_12720</name>
</gene>
<accession>A0AAW9SRN7</accession>
<protein>
    <recommendedName>
        <fullName evidence="4">Lipoprotein</fullName>
    </recommendedName>
</protein>